<comment type="caution">
    <text evidence="3">The sequence shown here is derived from an EMBL/GenBank/DDBJ whole genome shotgun (WGS) entry which is preliminary data.</text>
</comment>
<feature type="transmembrane region" description="Helical" evidence="1">
    <location>
        <begin position="7"/>
        <end position="30"/>
    </location>
</feature>
<evidence type="ECO:0000313" key="4">
    <source>
        <dbReference type="Proteomes" id="UP001208567"/>
    </source>
</evidence>
<name>A0ABQ5N7V5_9CLOT</name>
<dbReference type="InterPro" id="IPR014729">
    <property type="entry name" value="Rossmann-like_a/b/a_fold"/>
</dbReference>
<dbReference type="EMBL" id="BRXR01000001">
    <property type="protein sequence ID" value="GLC31286.1"/>
    <property type="molecule type" value="Genomic_DNA"/>
</dbReference>
<keyword evidence="1" id="KW-0812">Transmembrane</keyword>
<accession>A0ABQ5N7V5</accession>
<evidence type="ECO:0000259" key="2">
    <source>
        <dbReference type="Pfam" id="PF02698"/>
    </source>
</evidence>
<dbReference type="InterPro" id="IPR051599">
    <property type="entry name" value="Cell_Envelope_Assoc"/>
</dbReference>
<evidence type="ECO:0000256" key="1">
    <source>
        <dbReference type="SAM" id="Phobius"/>
    </source>
</evidence>
<proteinExistence type="predicted"/>
<dbReference type="InterPro" id="IPR003848">
    <property type="entry name" value="DUF218"/>
</dbReference>
<evidence type="ECO:0000313" key="3">
    <source>
        <dbReference type="EMBL" id="GLC31286.1"/>
    </source>
</evidence>
<dbReference type="PANTHER" id="PTHR30336">
    <property type="entry name" value="INNER MEMBRANE PROTEIN, PROBABLE PERMEASE"/>
    <property type="match status" value="1"/>
</dbReference>
<dbReference type="PANTHER" id="PTHR30336:SF4">
    <property type="entry name" value="ENVELOPE BIOGENESIS FACTOR ELYC"/>
    <property type="match status" value="1"/>
</dbReference>
<sequence>MKFNSKFYGTASIILGVICIVYSICSFLFRVTFAKFYTLLGLLFIILGMMILSGIYREFMKKHKKVYKAFKIIMLLFIVSLIAIETPIIYYGFKKDKDTANYIVVLGAGLWGETPSLALMERLEESTKVIKENPSAKIVVSGGMGPGETITEAEAMKRYLVKNGVEESRIIKEDKSGSTSENMEFTKKAIEAIDDNKNIKILIITNNFHMFRSRLLASHYGFNAYGSPAALHPLLVPSYYAREYMAVIKTLIFDIALK</sequence>
<keyword evidence="1" id="KW-0472">Membrane</keyword>
<dbReference type="Proteomes" id="UP001208567">
    <property type="component" value="Unassembled WGS sequence"/>
</dbReference>
<feature type="domain" description="DUF218" evidence="2">
    <location>
        <begin position="102"/>
        <end position="244"/>
    </location>
</feature>
<keyword evidence="4" id="KW-1185">Reference proteome</keyword>
<feature type="transmembrane region" description="Helical" evidence="1">
    <location>
        <begin position="69"/>
        <end position="93"/>
    </location>
</feature>
<dbReference type="Gene3D" id="3.40.50.620">
    <property type="entry name" value="HUPs"/>
    <property type="match status" value="1"/>
</dbReference>
<organism evidence="3 4">
    <name type="scientific">Clostridium omnivorum</name>
    <dbReference type="NCBI Taxonomy" id="1604902"/>
    <lineage>
        <taxon>Bacteria</taxon>
        <taxon>Bacillati</taxon>
        <taxon>Bacillota</taxon>
        <taxon>Clostridia</taxon>
        <taxon>Eubacteriales</taxon>
        <taxon>Clostridiaceae</taxon>
        <taxon>Clostridium</taxon>
    </lineage>
</organism>
<keyword evidence="1" id="KW-1133">Transmembrane helix</keyword>
<dbReference type="CDD" id="cd06259">
    <property type="entry name" value="YdcF-like"/>
    <property type="match status" value="1"/>
</dbReference>
<gene>
    <name evidence="3" type="ORF">bsdE14_26960</name>
</gene>
<reference evidence="3 4" key="1">
    <citation type="journal article" date="2024" name="Int. J. Syst. Evol. Microbiol.">
        <title>Clostridium omnivorum sp. nov., isolated from anoxic soil under the treatment of reductive soil disinfestation.</title>
        <authorList>
            <person name="Ueki A."/>
            <person name="Tonouchi A."/>
            <person name="Kaku N."/>
            <person name="Honma S."/>
            <person name="Ueki K."/>
        </authorList>
    </citation>
    <scope>NUCLEOTIDE SEQUENCE [LARGE SCALE GENOMIC DNA]</scope>
    <source>
        <strain evidence="3 4">E14</strain>
    </source>
</reference>
<dbReference type="Pfam" id="PF02698">
    <property type="entry name" value="DUF218"/>
    <property type="match status" value="1"/>
</dbReference>
<dbReference type="RefSeq" id="WP_264850567.1">
    <property type="nucleotide sequence ID" value="NZ_BRXR01000001.1"/>
</dbReference>
<feature type="transmembrane region" description="Helical" evidence="1">
    <location>
        <begin position="36"/>
        <end position="57"/>
    </location>
</feature>
<protein>
    <recommendedName>
        <fullName evidence="2">DUF218 domain-containing protein</fullName>
    </recommendedName>
</protein>